<dbReference type="Proteomes" id="UP001645038">
    <property type="component" value="Unassembled WGS sequence"/>
</dbReference>
<dbReference type="SUPFAM" id="SSF52540">
    <property type="entry name" value="P-loop containing nucleoside triphosphate hydrolases"/>
    <property type="match status" value="1"/>
</dbReference>
<proteinExistence type="predicted"/>
<gene>
    <name evidence="2" type="ORF">EI547_18165</name>
</gene>
<dbReference type="EMBL" id="RRZB01000080">
    <property type="protein sequence ID" value="MBE0465355.1"/>
    <property type="molecule type" value="Genomic_DNA"/>
</dbReference>
<dbReference type="Pfam" id="PF19263">
    <property type="entry name" value="DUF5906"/>
    <property type="match status" value="1"/>
</dbReference>
<accession>A0ABR9G374</accession>
<reference evidence="2 3" key="1">
    <citation type="submission" date="2020-07" db="EMBL/GenBank/DDBJ databases">
        <title>Halophilic bacteria isolated from french cheeses.</title>
        <authorList>
            <person name="Kothe C.I."/>
            <person name="Farah-Kraiem B."/>
            <person name="Renault P."/>
            <person name="Dridi B."/>
        </authorList>
    </citation>
    <scope>NUCLEOTIDE SEQUENCE [LARGE SCALE GENOMIC DNA]</scope>
    <source>
        <strain evidence="2 3">FME20</strain>
    </source>
</reference>
<keyword evidence="3" id="KW-1185">Reference proteome</keyword>
<comment type="caution">
    <text evidence="2">The sequence shown here is derived from an EMBL/GenBank/DDBJ whole genome shotgun (WGS) entry which is preliminary data.</text>
</comment>
<protein>
    <recommendedName>
        <fullName evidence="1">NrS-1 polymerase-like helicase domain-containing protein</fullName>
    </recommendedName>
</protein>
<dbReference type="Gene3D" id="3.40.50.300">
    <property type="entry name" value="P-loop containing nucleotide triphosphate hydrolases"/>
    <property type="match status" value="1"/>
</dbReference>
<evidence type="ECO:0000259" key="1">
    <source>
        <dbReference type="Pfam" id="PF19263"/>
    </source>
</evidence>
<dbReference type="InterPro" id="IPR045455">
    <property type="entry name" value="NrS-1_pol-like_helicase"/>
</dbReference>
<sequence>MKDVVTNSEQADLDILCDYYSKHSNNPSPEPRYLLKCLDWVYGEVFLPNGPRVSDGTLNLWQPPALKPSGNKVDRSQVSLFLEFLERWFPNDMERKYFGWWLAHAVRKPEQRIIATPVLKSDHGVGKGFLVETLLSNLIGKQSVAVCGLKDVVGDFNDIVQGKTLLLIDEVYKSKKSTTDALKSFQGNSTIPLKRKHKSTITIDNYINFIVTSNSHVPLILEKGDRRFWVPEFISHKESQTETSAFINDKLKPWLLDGGFQLVRDYLQQVNLSNFRATDAPPSTDSKKEMMGFSTEDRLEELLLPIIEEHPVLTLQWVKGKIAGNFDRSVSDVAIASTLLKSGCKDKRGSSQKYYITPKGLEEGFSKATPPKQLEASLPKTSL</sequence>
<organism evidence="2 3">
    <name type="scientific">Halomonas colorata</name>
    <dbReference type="NCBI Taxonomy" id="2742615"/>
    <lineage>
        <taxon>Bacteria</taxon>
        <taxon>Pseudomonadati</taxon>
        <taxon>Pseudomonadota</taxon>
        <taxon>Gammaproteobacteria</taxon>
        <taxon>Oceanospirillales</taxon>
        <taxon>Halomonadaceae</taxon>
        <taxon>Halomonas</taxon>
    </lineage>
</organism>
<name>A0ABR9G374_9GAMM</name>
<dbReference type="InterPro" id="IPR027417">
    <property type="entry name" value="P-loop_NTPase"/>
</dbReference>
<evidence type="ECO:0000313" key="3">
    <source>
        <dbReference type="Proteomes" id="UP001645038"/>
    </source>
</evidence>
<feature type="domain" description="NrS-1 polymerase-like helicase" evidence="1">
    <location>
        <begin position="119"/>
        <end position="227"/>
    </location>
</feature>
<evidence type="ECO:0000313" key="2">
    <source>
        <dbReference type="EMBL" id="MBE0465355.1"/>
    </source>
</evidence>